<organism evidence="4 5">
    <name type="scientific">Aphanomyces euteiches</name>
    <dbReference type="NCBI Taxonomy" id="100861"/>
    <lineage>
        <taxon>Eukaryota</taxon>
        <taxon>Sar</taxon>
        <taxon>Stramenopiles</taxon>
        <taxon>Oomycota</taxon>
        <taxon>Saprolegniomycetes</taxon>
        <taxon>Saprolegniales</taxon>
        <taxon>Verrucalvaceae</taxon>
        <taxon>Aphanomyces</taxon>
    </lineage>
</organism>
<evidence type="ECO:0000259" key="2">
    <source>
        <dbReference type="Pfam" id="PF00483"/>
    </source>
</evidence>
<comment type="caution">
    <text evidence="4">The sequence shown here is derived from an EMBL/GenBank/DDBJ whole genome shotgun (WGS) entry which is preliminary data.</text>
</comment>
<dbReference type="EMBL" id="VJMJ01000175">
    <property type="protein sequence ID" value="KAF0728596.1"/>
    <property type="molecule type" value="Genomic_DNA"/>
</dbReference>
<dbReference type="Pfam" id="PF25087">
    <property type="entry name" value="GMPPB_C"/>
    <property type="match status" value="1"/>
</dbReference>
<dbReference type="InterPro" id="IPR050486">
    <property type="entry name" value="Mannose-1P_guanyltransferase"/>
</dbReference>
<name>A0A6G0WMP7_9STRA</name>
<dbReference type="SUPFAM" id="SSF53448">
    <property type="entry name" value="Nucleotide-diphospho-sugar transferases"/>
    <property type="match status" value="1"/>
</dbReference>
<sequence>MDQPTPLFPIAGRPMLYHHVEACSKVPNLKEILLIGAYDSGLFASFMDIVTRDIQVPIRYLQERQHLGTGGGLRTFRNDIEDGQPELFYVLHYDICCSFPLLDMLHSHIRAQAFVTVLGKRVYPDEAKTYGCMVADPDTSEVIHWAEKPSTFVSDLINCGVYLLNIDMLQDIVEMGDALVDQREKAQLRSAQYPQLFHHHMDKLRLEQDFLFPMAGTQQLFVYETGDFWCQIKTPGMAVMCSELYMQRYRYVDPTLLASTGGKFSPKIEGNVVVHPSAVVDPTAKLGPNVCIGAGVTIGRGVRVAHSIVLAGVTVRDHACILFSILGWNSIVGEWARVEGEPPNDSTKGQRDVTIFGVSVYCAPELILPQ</sequence>
<evidence type="ECO:0000259" key="3">
    <source>
        <dbReference type="Pfam" id="PF25087"/>
    </source>
</evidence>
<reference evidence="4 5" key="1">
    <citation type="submission" date="2019-07" db="EMBL/GenBank/DDBJ databases">
        <title>Genomics analysis of Aphanomyces spp. identifies a new class of oomycete effector associated with host adaptation.</title>
        <authorList>
            <person name="Gaulin E."/>
        </authorList>
    </citation>
    <scope>NUCLEOTIDE SEQUENCE [LARGE SCALE GENOMIC DNA]</scope>
    <source>
        <strain evidence="4 5">ATCC 201684</strain>
    </source>
</reference>
<evidence type="ECO:0000256" key="1">
    <source>
        <dbReference type="ARBA" id="ARBA00007274"/>
    </source>
</evidence>
<keyword evidence="5" id="KW-1185">Reference proteome</keyword>
<dbReference type="PROSITE" id="PS00101">
    <property type="entry name" value="HEXAPEP_TRANSFERASES"/>
    <property type="match status" value="1"/>
</dbReference>
<dbReference type="OrthoDB" id="285674at2759"/>
<dbReference type="Gene3D" id="2.160.10.10">
    <property type="entry name" value="Hexapeptide repeat proteins"/>
    <property type="match status" value="1"/>
</dbReference>
<accession>A0A6G0WMP7</accession>
<gene>
    <name evidence="4" type="ORF">Ae201684_013557</name>
</gene>
<proteinExistence type="inferred from homology"/>
<dbReference type="AlphaFoldDB" id="A0A6G0WMP7"/>
<dbReference type="InterPro" id="IPR056729">
    <property type="entry name" value="GMPPB_C"/>
</dbReference>
<dbReference type="PANTHER" id="PTHR22572">
    <property type="entry name" value="SUGAR-1-PHOSPHATE GUANYL TRANSFERASE"/>
    <property type="match status" value="1"/>
</dbReference>
<feature type="domain" description="Nucleotidyl transferase" evidence="2">
    <location>
        <begin position="2"/>
        <end position="176"/>
    </location>
</feature>
<protein>
    <submittedName>
        <fullName evidence="4">Uncharacterized protein</fullName>
    </submittedName>
</protein>
<dbReference type="VEuPathDB" id="FungiDB:AeMF1_010924"/>
<evidence type="ECO:0000313" key="4">
    <source>
        <dbReference type="EMBL" id="KAF0728596.1"/>
    </source>
</evidence>
<dbReference type="InterPro" id="IPR029044">
    <property type="entry name" value="Nucleotide-diphossugar_trans"/>
</dbReference>
<feature type="domain" description="Mannose-1-phosphate guanyltransferase C-terminal" evidence="3">
    <location>
        <begin position="268"/>
        <end position="368"/>
    </location>
</feature>
<dbReference type="InterPro" id="IPR018357">
    <property type="entry name" value="Hexapep_transf_CS"/>
</dbReference>
<evidence type="ECO:0000313" key="5">
    <source>
        <dbReference type="Proteomes" id="UP000481153"/>
    </source>
</evidence>
<dbReference type="Proteomes" id="UP000481153">
    <property type="component" value="Unassembled WGS sequence"/>
</dbReference>
<dbReference type="GO" id="GO:0016740">
    <property type="term" value="F:transferase activity"/>
    <property type="evidence" value="ECO:0007669"/>
    <property type="project" value="InterPro"/>
</dbReference>
<dbReference type="InterPro" id="IPR005835">
    <property type="entry name" value="NTP_transferase_dom"/>
</dbReference>
<dbReference type="Pfam" id="PF00483">
    <property type="entry name" value="NTP_transferase"/>
    <property type="match status" value="1"/>
</dbReference>
<comment type="similarity">
    <text evidence="1">Belongs to the transferase hexapeptide repeat family.</text>
</comment>
<dbReference type="Gene3D" id="3.90.550.10">
    <property type="entry name" value="Spore Coat Polysaccharide Biosynthesis Protein SpsA, Chain A"/>
    <property type="match status" value="1"/>
</dbReference>